<dbReference type="GO" id="GO:0003677">
    <property type="term" value="F:DNA binding"/>
    <property type="evidence" value="ECO:0007669"/>
    <property type="project" value="UniProtKB-KW"/>
</dbReference>
<keyword evidence="2" id="KW-0238">DNA-binding</keyword>
<dbReference type="SUPFAM" id="SSF46785">
    <property type="entry name" value="Winged helix' DNA-binding domain"/>
    <property type="match status" value="1"/>
</dbReference>
<sequence length="265" mass="27890">MSGSLSLDRGLSVLEVLKSSGEPLGVREIARRLELSAPAVQRILNTLAEHEYVDQNVETRRYGLGYGVLVLAQHLLKKDRLIELADPELQALAAEGCFNAFLGVRGKSAGMYLLTVQSSSPVVIRSAPGEPMRLHSTALGKALLLGLPDQALRAFLTEAPLEKLTPRTVTEPERLIAQLQAAGAVGYTTSLDENILGVISIGAPVWDADHNVIAAISVAYPRSVGPQTEIAELGERVAAAAARISAGLGSGANGRSGEKGPHHAA</sequence>
<dbReference type="PROSITE" id="PS51077">
    <property type="entry name" value="HTH_ICLR"/>
    <property type="match status" value="1"/>
</dbReference>
<protein>
    <submittedName>
        <fullName evidence="6">IclR family transcriptional regulator</fullName>
    </submittedName>
</protein>
<dbReference type="GO" id="GO:0045892">
    <property type="term" value="P:negative regulation of DNA-templated transcription"/>
    <property type="evidence" value="ECO:0007669"/>
    <property type="project" value="TreeGrafter"/>
</dbReference>
<dbReference type="InterPro" id="IPR005471">
    <property type="entry name" value="Tscrpt_reg_IclR_N"/>
</dbReference>
<dbReference type="SUPFAM" id="SSF55781">
    <property type="entry name" value="GAF domain-like"/>
    <property type="match status" value="1"/>
</dbReference>
<reference evidence="7" key="1">
    <citation type="submission" date="2018-09" db="EMBL/GenBank/DDBJ databases">
        <title>Acidovorax cavernicola nov. sp. isolated from Gruta de las Maravillas (Aracena, Spain).</title>
        <authorList>
            <person name="Jurado V."/>
            <person name="Gutierrez-Patricio S."/>
            <person name="Gonzalez-Pimentel J.L."/>
            <person name="Miller A.Z."/>
            <person name="Laiz L."/>
            <person name="Saiz-Jimenez C."/>
        </authorList>
    </citation>
    <scope>NUCLEOTIDE SEQUENCE [LARGE SCALE GENOMIC DNA]</scope>
    <source>
        <strain evidence="7">1011MAR3C25</strain>
    </source>
</reference>
<dbReference type="Gene3D" id="3.30.450.40">
    <property type="match status" value="1"/>
</dbReference>
<dbReference type="Gene3D" id="1.10.10.10">
    <property type="entry name" value="Winged helix-like DNA-binding domain superfamily/Winged helix DNA-binding domain"/>
    <property type="match status" value="1"/>
</dbReference>
<feature type="domain" description="HTH iclR-type" evidence="4">
    <location>
        <begin position="4"/>
        <end position="66"/>
    </location>
</feature>
<gene>
    <name evidence="6" type="ORF">D3P04_05580</name>
</gene>
<dbReference type="GO" id="GO:0003700">
    <property type="term" value="F:DNA-binding transcription factor activity"/>
    <property type="evidence" value="ECO:0007669"/>
    <property type="project" value="TreeGrafter"/>
</dbReference>
<dbReference type="SMART" id="SM00346">
    <property type="entry name" value="HTH_ICLR"/>
    <property type="match status" value="1"/>
</dbReference>
<dbReference type="Pfam" id="PF01614">
    <property type="entry name" value="IclR_C"/>
    <property type="match status" value="1"/>
</dbReference>
<name>A0A418T212_9RHOB</name>
<dbReference type="InterPro" id="IPR036388">
    <property type="entry name" value="WH-like_DNA-bd_sf"/>
</dbReference>
<dbReference type="EMBL" id="QZCG01000003">
    <property type="protein sequence ID" value="RJE87216.1"/>
    <property type="molecule type" value="Genomic_DNA"/>
</dbReference>
<evidence type="ECO:0000256" key="2">
    <source>
        <dbReference type="ARBA" id="ARBA00023125"/>
    </source>
</evidence>
<dbReference type="PANTHER" id="PTHR30136">
    <property type="entry name" value="HELIX-TURN-HELIX TRANSCRIPTIONAL REGULATOR, ICLR FAMILY"/>
    <property type="match status" value="1"/>
</dbReference>
<dbReference type="PANTHER" id="PTHR30136:SF24">
    <property type="entry name" value="HTH-TYPE TRANSCRIPTIONAL REPRESSOR ALLR"/>
    <property type="match status" value="1"/>
</dbReference>
<dbReference type="InterPro" id="IPR036390">
    <property type="entry name" value="WH_DNA-bd_sf"/>
</dbReference>
<comment type="caution">
    <text evidence="6">The sequence shown here is derived from an EMBL/GenBank/DDBJ whole genome shotgun (WGS) entry which is preliminary data.</text>
</comment>
<keyword evidence="7" id="KW-1185">Reference proteome</keyword>
<proteinExistence type="predicted"/>
<evidence type="ECO:0000256" key="3">
    <source>
        <dbReference type="ARBA" id="ARBA00023163"/>
    </source>
</evidence>
<evidence type="ECO:0000313" key="7">
    <source>
        <dbReference type="Proteomes" id="UP000284202"/>
    </source>
</evidence>
<feature type="domain" description="IclR-ED" evidence="5">
    <location>
        <begin position="67"/>
        <end position="250"/>
    </location>
</feature>
<evidence type="ECO:0000259" key="5">
    <source>
        <dbReference type="PROSITE" id="PS51078"/>
    </source>
</evidence>
<dbReference type="Proteomes" id="UP000284202">
    <property type="component" value="Unassembled WGS sequence"/>
</dbReference>
<dbReference type="InterPro" id="IPR050707">
    <property type="entry name" value="HTH_MetabolicPath_Reg"/>
</dbReference>
<keyword evidence="1" id="KW-0805">Transcription regulation</keyword>
<organism evidence="6 7">
    <name type="scientific">Paracoccus onubensis</name>
    <dbReference type="NCBI Taxonomy" id="1675788"/>
    <lineage>
        <taxon>Bacteria</taxon>
        <taxon>Pseudomonadati</taxon>
        <taxon>Pseudomonadota</taxon>
        <taxon>Alphaproteobacteria</taxon>
        <taxon>Rhodobacterales</taxon>
        <taxon>Paracoccaceae</taxon>
        <taxon>Paracoccus</taxon>
    </lineage>
</organism>
<evidence type="ECO:0000313" key="6">
    <source>
        <dbReference type="EMBL" id="RJE87216.1"/>
    </source>
</evidence>
<keyword evidence="3" id="KW-0804">Transcription</keyword>
<dbReference type="OrthoDB" id="9807558at2"/>
<evidence type="ECO:0000256" key="1">
    <source>
        <dbReference type="ARBA" id="ARBA00023015"/>
    </source>
</evidence>
<dbReference type="Pfam" id="PF09339">
    <property type="entry name" value="HTH_IclR"/>
    <property type="match status" value="1"/>
</dbReference>
<dbReference type="AlphaFoldDB" id="A0A418T212"/>
<dbReference type="PROSITE" id="PS51078">
    <property type="entry name" value="ICLR_ED"/>
    <property type="match status" value="1"/>
</dbReference>
<accession>A0A418T212</accession>
<dbReference type="InterPro" id="IPR029016">
    <property type="entry name" value="GAF-like_dom_sf"/>
</dbReference>
<dbReference type="InterPro" id="IPR014757">
    <property type="entry name" value="Tscrpt_reg_IclR_C"/>
</dbReference>
<dbReference type="RefSeq" id="WP_119746762.1">
    <property type="nucleotide sequence ID" value="NZ_QZCG01000003.1"/>
</dbReference>
<evidence type="ECO:0000259" key="4">
    <source>
        <dbReference type="PROSITE" id="PS51077"/>
    </source>
</evidence>